<dbReference type="Pfam" id="PF01066">
    <property type="entry name" value="CDP-OH_P_transf"/>
    <property type="match status" value="1"/>
</dbReference>
<keyword evidence="3" id="KW-0444">Lipid biosynthesis</keyword>
<dbReference type="Proteomes" id="UP000321685">
    <property type="component" value="Unassembled WGS sequence"/>
</dbReference>
<keyword evidence="6 13" id="KW-1133">Transmembrane helix</keyword>
<gene>
    <name evidence="14" type="primary">pgsA</name>
    <name evidence="14" type="ORF">PSU4_29200</name>
</gene>
<dbReference type="EC" id="2.7.8.5" evidence="11"/>
<dbReference type="InterPro" id="IPR004570">
    <property type="entry name" value="Phosphatidylglycerol_P_synth"/>
</dbReference>
<dbReference type="RefSeq" id="WP_147108050.1">
    <property type="nucleotide sequence ID" value="NZ_BJVJ01000026.1"/>
</dbReference>
<evidence type="ECO:0000256" key="7">
    <source>
        <dbReference type="ARBA" id="ARBA00023098"/>
    </source>
</evidence>
<evidence type="ECO:0000256" key="4">
    <source>
        <dbReference type="ARBA" id="ARBA00022679"/>
    </source>
</evidence>
<dbReference type="GO" id="GO:0016020">
    <property type="term" value="C:membrane"/>
    <property type="evidence" value="ECO:0007669"/>
    <property type="project" value="UniProtKB-SubCell"/>
</dbReference>
<dbReference type="UniPathway" id="UPA00085"/>
<comment type="subcellular location">
    <subcellularLocation>
        <location evidence="1">Membrane</location>
        <topology evidence="1">Multi-pass membrane protein</topology>
    </subcellularLocation>
</comment>
<dbReference type="NCBIfam" id="TIGR00560">
    <property type="entry name" value="pgsA"/>
    <property type="match status" value="1"/>
</dbReference>
<dbReference type="PANTHER" id="PTHR14269:SF52">
    <property type="entry name" value="PHOSPHATIDYLGLYCEROPHOSPHATE SYNTHASE-RELATED"/>
    <property type="match status" value="1"/>
</dbReference>
<keyword evidence="9" id="KW-0594">Phospholipid biosynthesis</keyword>
<evidence type="ECO:0000256" key="13">
    <source>
        <dbReference type="SAM" id="Phobius"/>
    </source>
</evidence>
<dbReference type="GO" id="GO:0046474">
    <property type="term" value="P:glycerophospholipid biosynthetic process"/>
    <property type="evidence" value="ECO:0007669"/>
    <property type="project" value="TreeGrafter"/>
</dbReference>
<proteinExistence type="inferred from homology"/>
<dbReference type="PIRSF" id="PIRSF000847">
    <property type="entry name" value="Phos_ph_gly_syn"/>
    <property type="match status" value="1"/>
</dbReference>
<feature type="transmembrane region" description="Helical" evidence="13">
    <location>
        <begin position="136"/>
        <end position="154"/>
    </location>
</feature>
<keyword evidence="10" id="KW-1208">Phospholipid metabolism</keyword>
<dbReference type="OrthoDB" id="9796672at2"/>
<dbReference type="InterPro" id="IPR050324">
    <property type="entry name" value="CDP-alcohol_PTase-I"/>
</dbReference>
<accession>A0A511DGQ6</accession>
<keyword evidence="5 13" id="KW-0812">Transmembrane</keyword>
<evidence type="ECO:0000256" key="10">
    <source>
        <dbReference type="ARBA" id="ARBA00023264"/>
    </source>
</evidence>
<evidence type="ECO:0000256" key="3">
    <source>
        <dbReference type="ARBA" id="ARBA00022516"/>
    </source>
</evidence>
<dbReference type="GO" id="GO:0008444">
    <property type="term" value="F:CDP-diacylglycerol-glycerol-3-phosphate 3-phosphatidyltransferase activity"/>
    <property type="evidence" value="ECO:0007669"/>
    <property type="project" value="UniProtKB-UniRule"/>
</dbReference>
<organism evidence="14 15">
    <name type="scientific">Pseudonocardia sulfidoxydans NBRC 16205</name>
    <dbReference type="NCBI Taxonomy" id="1223511"/>
    <lineage>
        <taxon>Bacteria</taxon>
        <taxon>Bacillati</taxon>
        <taxon>Actinomycetota</taxon>
        <taxon>Actinomycetes</taxon>
        <taxon>Pseudonocardiales</taxon>
        <taxon>Pseudonocardiaceae</taxon>
        <taxon>Pseudonocardia</taxon>
    </lineage>
</organism>
<dbReference type="InterPro" id="IPR000462">
    <property type="entry name" value="CDP-OH_P_trans"/>
</dbReference>
<name>A0A511DGQ6_9PSEU</name>
<dbReference type="AlphaFoldDB" id="A0A511DGQ6"/>
<evidence type="ECO:0000313" key="14">
    <source>
        <dbReference type="EMBL" id="GEL23966.1"/>
    </source>
</evidence>
<evidence type="ECO:0000256" key="6">
    <source>
        <dbReference type="ARBA" id="ARBA00022989"/>
    </source>
</evidence>
<dbReference type="PANTHER" id="PTHR14269">
    <property type="entry name" value="CDP-DIACYLGLYCEROL--GLYCEROL-3-PHOSPHATE 3-PHOSPHATIDYLTRANSFERASE-RELATED"/>
    <property type="match status" value="1"/>
</dbReference>
<feature type="transmembrane region" description="Helical" evidence="13">
    <location>
        <begin position="166"/>
        <end position="188"/>
    </location>
</feature>
<comment type="caution">
    <text evidence="14">The sequence shown here is derived from an EMBL/GenBank/DDBJ whole genome shotgun (WGS) entry which is preliminary data.</text>
</comment>
<dbReference type="InterPro" id="IPR048254">
    <property type="entry name" value="CDP_ALCOHOL_P_TRANSF_CS"/>
</dbReference>
<comment type="similarity">
    <text evidence="2 12">Belongs to the CDP-alcohol phosphatidyltransferase class-I family.</text>
</comment>
<evidence type="ECO:0000256" key="8">
    <source>
        <dbReference type="ARBA" id="ARBA00023136"/>
    </source>
</evidence>
<dbReference type="EMBL" id="BJVJ01000026">
    <property type="protein sequence ID" value="GEL23966.1"/>
    <property type="molecule type" value="Genomic_DNA"/>
</dbReference>
<dbReference type="PROSITE" id="PS00379">
    <property type="entry name" value="CDP_ALCOHOL_P_TRANSF"/>
    <property type="match status" value="1"/>
</dbReference>
<evidence type="ECO:0000256" key="2">
    <source>
        <dbReference type="ARBA" id="ARBA00010441"/>
    </source>
</evidence>
<keyword evidence="8 13" id="KW-0472">Membrane</keyword>
<evidence type="ECO:0000256" key="5">
    <source>
        <dbReference type="ARBA" id="ARBA00022692"/>
    </source>
</evidence>
<reference evidence="14 15" key="1">
    <citation type="submission" date="2019-07" db="EMBL/GenBank/DDBJ databases">
        <title>Whole genome shotgun sequence of Pseudonocardia sulfidoxydans NBRC 16205.</title>
        <authorList>
            <person name="Hosoyama A."/>
            <person name="Uohara A."/>
            <person name="Ohji S."/>
            <person name="Ichikawa N."/>
        </authorList>
    </citation>
    <scope>NUCLEOTIDE SEQUENCE [LARGE SCALE GENOMIC DNA]</scope>
    <source>
        <strain evidence="14 15">NBRC 16205</strain>
    </source>
</reference>
<keyword evidence="4 12" id="KW-0808">Transferase</keyword>
<evidence type="ECO:0000256" key="1">
    <source>
        <dbReference type="ARBA" id="ARBA00004141"/>
    </source>
</evidence>
<keyword evidence="15" id="KW-1185">Reference proteome</keyword>
<feature type="transmembrane region" description="Helical" evidence="13">
    <location>
        <begin position="43"/>
        <end position="59"/>
    </location>
</feature>
<feature type="transmembrane region" description="Helical" evidence="13">
    <location>
        <begin position="104"/>
        <end position="124"/>
    </location>
</feature>
<dbReference type="InterPro" id="IPR043130">
    <property type="entry name" value="CDP-OH_PTrfase_TM_dom"/>
</dbReference>
<dbReference type="Gene3D" id="1.20.120.1760">
    <property type="match status" value="1"/>
</dbReference>
<evidence type="ECO:0000256" key="11">
    <source>
        <dbReference type="NCBIfam" id="TIGR00560"/>
    </source>
</evidence>
<protein>
    <recommendedName>
        <fullName evidence="11">CDP-diacylglycerol--glycerol-3-phosphate 3-phosphatidyltransferase</fullName>
        <ecNumber evidence="11">2.7.8.5</ecNumber>
    </recommendedName>
</protein>
<evidence type="ECO:0000313" key="15">
    <source>
        <dbReference type="Proteomes" id="UP000321685"/>
    </source>
</evidence>
<evidence type="ECO:0000256" key="9">
    <source>
        <dbReference type="ARBA" id="ARBA00023209"/>
    </source>
</evidence>
<keyword evidence="7" id="KW-0443">Lipid metabolism</keyword>
<feature type="transmembrane region" description="Helical" evidence="13">
    <location>
        <begin position="12"/>
        <end position="36"/>
    </location>
</feature>
<sequence>MSTSPADASSPPVLNIANVLTVVRLLLVPVFLVVLFVDDGHSVAWRLVAAGVFAVAAITDRLDGQLARSRGLVTDFGAVADPIADKALTGAAWIGLSLLELMPWWVTIVIIGREVAVTLLRFWVIRHGVIAASRGGKAKTFVQSLAIGLYVLPLDELLGPSATLTGLRWAVLGLALVLTVVTGVDYVVRAVKLRRAARRAVHDEVP</sequence>
<evidence type="ECO:0000256" key="12">
    <source>
        <dbReference type="RuleBase" id="RU003750"/>
    </source>
</evidence>